<evidence type="ECO:0000313" key="3">
    <source>
        <dbReference type="Proteomes" id="UP000677668"/>
    </source>
</evidence>
<gene>
    <name evidence="2" type="ORF">J8C05_03665</name>
</gene>
<dbReference type="Proteomes" id="UP000677668">
    <property type="component" value="Chromosome 1"/>
</dbReference>
<name>A0ABX8B0P2_9BACT</name>
<dbReference type="PROSITE" id="PS50879">
    <property type="entry name" value="RNASE_H_1"/>
    <property type="match status" value="1"/>
</dbReference>
<organism evidence="2 3">
    <name type="scientific">Chloracidobacterium sp. N</name>
    <dbReference type="NCBI Taxonomy" id="2821540"/>
    <lineage>
        <taxon>Bacteria</taxon>
        <taxon>Pseudomonadati</taxon>
        <taxon>Acidobacteriota</taxon>
        <taxon>Terriglobia</taxon>
        <taxon>Terriglobales</taxon>
        <taxon>Acidobacteriaceae</taxon>
        <taxon>Chloracidobacterium</taxon>
        <taxon>Chloracidobacterium aggregatum</taxon>
    </lineage>
</organism>
<evidence type="ECO:0000313" key="2">
    <source>
        <dbReference type="EMBL" id="QUV94554.1"/>
    </source>
</evidence>
<dbReference type="InterPro" id="IPR002156">
    <property type="entry name" value="RNaseH_domain"/>
</dbReference>
<dbReference type="InterPro" id="IPR012337">
    <property type="entry name" value="RNaseH-like_sf"/>
</dbReference>
<feature type="domain" description="RNase H type-1" evidence="1">
    <location>
        <begin position="3"/>
        <end position="138"/>
    </location>
</feature>
<dbReference type="EMBL" id="CP072642">
    <property type="protein sequence ID" value="QUV94554.1"/>
    <property type="molecule type" value="Genomic_DNA"/>
</dbReference>
<dbReference type="SUPFAM" id="SSF53098">
    <property type="entry name" value="Ribonuclease H-like"/>
    <property type="match status" value="1"/>
</dbReference>
<dbReference type="Pfam" id="PF00075">
    <property type="entry name" value="RNase_H"/>
    <property type="match status" value="1"/>
</dbReference>
<keyword evidence="3" id="KW-1185">Reference proteome</keyword>
<sequence>MTTLPEVRIVCDGSSLGNGRDTASAAAAALLEHRGQKGLTRKFVVEYLGPATNQQAEIVAACIGLEALRQPCRAAVVTDSRYVVETMNGRFRRRANHALWERLDRAAAAHEVTWQWTQGHAGHPEQEACDQAARHTAEHRGRDDAFLNRLLTSLPSASPA</sequence>
<accession>A0ABX8B0P2</accession>
<dbReference type="Gene3D" id="3.30.420.10">
    <property type="entry name" value="Ribonuclease H-like superfamily/Ribonuclease H"/>
    <property type="match status" value="1"/>
</dbReference>
<proteinExistence type="predicted"/>
<reference evidence="2 3" key="1">
    <citation type="submission" date="2021-03" db="EMBL/GenBank/DDBJ databases">
        <title>Genomic and phenotypic characterization of Chloracidobacterium isolates provides evidence for multiple species.</title>
        <authorList>
            <person name="Saini M.K."/>
            <person name="Costas A.M.G."/>
            <person name="Tank M."/>
            <person name="Bryant D.A."/>
        </authorList>
    </citation>
    <scope>NUCLEOTIDE SEQUENCE [LARGE SCALE GENOMIC DNA]</scope>
    <source>
        <strain evidence="2 3">N</strain>
    </source>
</reference>
<protein>
    <submittedName>
        <fullName evidence="2">Ribonuclease HI</fullName>
    </submittedName>
</protein>
<dbReference type="InterPro" id="IPR036397">
    <property type="entry name" value="RNaseH_sf"/>
</dbReference>
<dbReference type="RefSeq" id="WP_211422840.1">
    <property type="nucleotide sequence ID" value="NZ_CP072642.1"/>
</dbReference>
<evidence type="ECO:0000259" key="1">
    <source>
        <dbReference type="PROSITE" id="PS50879"/>
    </source>
</evidence>